<reference evidence="8" key="1">
    <citation type="submission" date="2016-10" db="EMBL/GenBank/DDBJ databases">
        <authorList>
            <person name="Varghese N."/>
            <person name="Submissions S."/>
        </authorList>
    </citation>
    <scope>NUCLEOTIDE SEQUENCE [LARGE SCALE GENOMIC DNA]</scope>
    <source>
        <strain evidence="8">CGMCC 1.8895</strain>
    </source>
</reference>
<organism evidence="7 8">
    <name type="scientific">Lacicoccus qingdaonensis</name>
    <dbReference type="NCBI Taxonomy" id="576118"/>
    <lineage>
        <taxon>Bacteria</taxon>
        <taxon>Bacillati</taxon>
        <taxon>Bacillota</taxon>
        <taxon>Bacilli</taxon>
        <taxon>Bacillales</taxon>
        <taxon>Salinicoccaceae</taxon>
        <taxon>Lacicoccus</taxon>
    </lineage>
</organism>
<evidence type="ECO:0000256" key="1">
    <source>
        <dbReference type="ARBA" id="ARBA00004141"/>
    </source>
</evidence>
<dbReference type="EMBL" id="FNFY01000002">
    <property type="protein sequence ID" value="SDK31906.1"/>
    <property type="molecule type" value="Genomic_DNA"/>
</dbReference>
<proteinExistence type="inferred from homology"/>
<keyword evidence="3 6" id="KW-0812">Transmembrane</keyword>
<feature type="transmembrane region" description="Helical" evidence="6">
    <location>
        <begin position="102"/>
        <end position="120"/>
    </location>
</feature>
<dbReference type="InterPro" id="IPR051598">
    <property type="entry name" value="TSUP/Inactive_protease-like"/>
</dbReference>
<feature type="transmembrane region" description="Helical" evidence="6">
    <location>
        <begin position="231"/>
        <end position="250"/>
    </location>
</feature>
<dbReference type="PANTHER" id="PTHR43701">
    <property type="entry name" value="MEMBRANE TRANSPORTER PROTEIN MJ0441-RELATED"/>
    <property type="match status" value="1"/>
</dbReference>
<dbReference type="RefSeq" id="WP_092984026.1">
    <property type="nucleotide sequence ID" value="NZ_FNFY01000002.1"/>
</dbReference>
<dbReference type="PANTHER" id="PTHR43701:SF12">
    <property type="entry name" value="MEMBRANE TRANSPORTER PROTEIN YTNM-RELATED"/>
    <property type="match status" value="1"/>
</dbReference>
<protein>
    <recommendedName>
        <fullName evidence="6">Probable membrane transporter protein</fullName>
    </recommendedName>
</protein>
<keyword evidence="8" id="KW-1185">Reference proteome</keyword>
<dbReference type="AlphaFoldDB" id="A0A1G9AX55"/>
<evidence type="ECO:0000256" key="2">
    <source>
        <dbReference type="ARBA" id="ARBA00009142"/>
    </source>
</evidence>
<sequence length="305" mass="32541">MQKLTIFALVGFFAQLIDGSLGMGFGATSSSLLLSAGIAPVIASATIHISQIATTAASGISHLKFGNVDKPLMLRLALPGALTSFLGAALLSSLDGDTIKPFISLFLLTMGFYVLYQFLFKREMKNGFQNKKVSGLLSIPLGGVAGFLDSIGGGGWGPVNTPVLLSRKKIEARKVVGTVSSSEFIVTISASAGFFIFLGFSQISWGLVIALALGGVIAAPFAAWLVKVIPLYFLAVFVGGLIIFTNSNILLDTFFQNSALPVFINSLVIVMWGGLLVYAYHKNKRNLALQTHQNEKINLQEMNEI</sequence>
<keyword evidence="4 6" id="KW-1133">Transmembrane helix</keyword>
<dbReference type="InterPro" id="IPR002781">
    <property type="entry name" value="TM_pro_TauE-like"/>
</dbReference>
<evidence type="ECO:0000256" key="4">
    <source>
        <dbReference type="ARBA" id="ARBA00022989"/>
    </source>
</evidence>
<evidence type="ECO:0000256" key="3">
    <source>
        <dbReference type="ARBA" id="ARBA00022692"/>
    </source>
</evidence>
<feature type="transmembrane region" description="Helical" evidence="6">
    <location>
        <begin position="262"/>
        <end position="280"/>
    </location>
</feature>
<dbReference type="Pfam" id="PF01925">
    <property type="entry name" value="TauE"/>
    <property type="match status" value="1"/>
</dbReference>
<gene>
    <name evidence="7" type="ORF">SAMN05216216_10229</name>
</gene>
<comment type="subcellular location">
    <subcellularLocation>
        <location evidence="6">Cell membrane</location>
        <topology evidence="6">Multi-pass membrane protein</topology>
    </subcellularLocation>
    <subcellularLocation>
        <location evidence="1">Membrane</location>
        <topology evidence="1">Multi-pass membrane protein</topology>
    </subcellularLocation>
</comment>
<feature type="transmembrane region" description="Helical" evidence="6">
    <location>
        <begin position="72"/>
        <end position="90"/>
    </location>
</feature>
<evidence type="ECO:0000313" key="8">
    <source>
        <dbReference type="Proteomes" id="UP000199008"/>
    </source>
</evidence>
<keyword evidence="6" id="KW-1003">Cell membrane</keyword>
<keyword evidence="5 6" id="KW-0472">Membrane</keyword>
<feature type="transmembrane region" description="Helical" evidence="6">
    <location>
        <begin position="32"/>
        <end position="60"/>
    </location>
</feature>
<dbReference type="STRING" id="576118.SAMN05216216_10229"/>
<accession>A0A1G9AX55</accession>
<dbReference type="OrthoDB" id="45564at2"/>
<evidence type="ECO:0000256" key="5">
    <source>
        <dbReference type="ARBA" id="ARBA00023136"/>
    </source>
</evidence>
<feature type="transmembrane region" description="Helical" evidence="6">
    <location>
        <begin position="175"/>
        <end position="197"/>
    </location>
</feature>
<dbReference type="GO" id="GO:0005886">
    <property type="term" value="C:plasma membrane"/>
    <property type="evidence" value="ECO:0007669"/>
    <property type="project" value="UniProtKB-SubCell"/>
</dbReference>
<evidence type="ECO:0000313" key="7">
    <source>
        <dbReference type="EMBL" id="SDK31906.1"/>
    </source>
</evidence>
<dbReference type="Proteomes" id="UP000199008">
    <property type="component" value="Unassembled WGS sequence"/>
</dbReference>
<evidence type="ECO:0000256" key="6">
    <source>
        <dbReference type="RuleBase" id="RU363041"/>
    </source>
</evidence>
<feature type="transmembrane region" description="Helical" evidence="6">
    <location>
        <begin position="203"/>
        <end position="224"/>
    </location>
</feature>
<name>A0A1G9AX55_9BACL</name>
<comment type="similarity">
    <text evidence="2 6">Belongs to the 4-toluene sulfonate uptake permease (TSUP) (TC 2.A.102) family.</text>
</comment>